<dbReference type="STRING" id="1268072.PSAB_19475"/>
<accession>X5A3A2</accession>
<sequence length="173" mass="19109">MITKIILLLIGLVIVTGCAAHGNQQIHVRTPTDQELERFLSIEGVKALAVKKYKDHAIILGDSSVYTLSITADNQFQYVGSSWSGGPDRIDITAVTQETPFIGVFIHRNDVLEHGNKMKITFADGISVEEIMHNEKAYIVDHPLGKLTNSSEAIVEIFNDKGEMIYSSDANNH</sequence>
<dbReference type="PROSITE" id="PS51257">
    <property type="entry name" value="PROKAR_LIPOPROTEIN"/>
    <property type="match status" value="1"/>
</dbReference>
<dbReference type="AlphaFoldDB" id="X5A3A2"/>
<dbReference type="EMBL" id="CP004078">
    <property type="protein sequence ID" value="AHV98788.1"/>
    <property type="molecule type" value="Genomic_DNA"/>
</dbReference>
<dbReference type="OrthoDB" id="2606905at2"/>
<proteinExistence type="predicted"/>
<dbReference type="RefSeq" id="WP_025336261.1">
    <property type="nucleotide sequence ID" value="NZ_CP004078.1"/>
</dbReference>
<name>X5A3A2_9BACL</name>
<protein>
    <recommendedName>
        <fullName evidence="3">Lipoprotein</fullName>
    </recommendedName>
</protein>
<dbReference type="PATRIC" id="fig|1268072.3.peg.4027"/>
<dbReference type="Proteomes" id="UP000019772">
    <property type="component" value="Chromosome"/>
</dbReference>
<keyword evidence="2" id="KW-1185">Reference proteome</keyword>
<evidence type="ECO:0000313" key="1">
    <source>
        <dbReference type="EMBL" id="AHV98788.1"/>
    </source>
</evidence>
<dbReference type="KEGG" id="psab:PSAB_19475"/>
<gene>
    <name evidence="1" type="ORF">PSAB_19475</name>
</gene>
<dbReference type="HOGENOM" id="CLU_1576944_0_0_9"/>
<evidence type="ECO:0008006" key="3">
    <source>
        <dbReference type="Google" id="ProtNLM"/>
    </source>
</evidence>
<reference evidence="1 2" key="1">
    <citation type="journal article" date="2014" name="PLoS Genet.">
        <title>Comparative Genomic Analysis of N2-Fixing and Non-N2-Fixing Paenibacillus spp.: Organization, Evolution and Expression of the Nitrogen Fixation Genes.</title>
        <authorList>
            <person name="Xie J.B."/>
            <person name="Du Z."/>
            <person name="Bai L."/>
            <person name="Tian C."/>
            <person name="Zhang Y."/>
            <person name="Xie J.Y."/>
            <person name="Wang T."/>
            <person name="Liu X."/>
            <person name="Chen X."/>
            <person name="Cheng Q."/>
            <person name="Chen S."/>
            <person name="Li J."/>
        </authorList>
    </citation>
    <scope>NUCLEOTIDE SEQUENCE [LARGE SCALE GENOMIC DNA]</scope>
    <source>
        <strain evidence="1 2">T27</strain>
    </source>
</reference>
<organism evidence="1 2">
    <name type="scientific">Paenibacillus sabinae T27</name>
    <dbReference type="NCBI Taxonomy" id="1268072"/>
    <lineage>
        <taxon>Bacteria</taxon>
        <taxon>Bacillati</taxon>
        <taxon>Bacillota</taxon>
        <taxon>Bacilli</taxon>
        <taxon>Bacillales</taxon>
        <taxon>Paenibacillaceae</taxon>
        <taxon>Paenibacillus</taxon>
    </lineage>
</organism>
<evidence type="ECO:0000313" key="2">
    <source>
        <dbReference type="Proteomes" id="UP000019772"/>
    </source>
</evidence>